<name>A0A081ANY7_PHYNI</name>
<accession>A0A081ANY7</accession>
<dbReference type="EMBL" id="ANJA01000980">
    <property type="protein sequence ID" value="ETO80598.1"/>
    <property type="molecule type" value="Genomic_DNA"/>
</dbReference>
<organism evidence="1 2">
    <name type="scientific">Phytophthora nicotianae P1976</name>
    <dbReference type="NCBI Taxonomy" id="1317066"/>
    <lineage>
        <taxon>Eukaryota</taxon>
        <taxon>Sar</taxon>
        <taxon>Stramenopiles</taxon>
        <taxon>Oomycota</taxon>
        <taxon>Peronosporomycetes</taxon>
        <taxon>Peronosporales</taxon>
        <taxon>Peronosporaceae</taxon>
        <taxon>Phytophthora</taxon>
    </lineage>
</organism>
<evidence type="ECO:0000313" key="1">
    <source>
        <dbReference type="EMBL" id="ETO80598.1"/>
    </source>
</evidence>
<sequence length="113" mass="12970">MVAELPSTSAADIEARGTAIRSWHPALRWRQDAPTENKCALPSSSDARQPSPNRFKSMASVWRMIQWPSGCSIPPNSFCPRKRTKIRLSRTEFLRASAYRSNNYLKFVRRLVF</sequence>
<gene>
    <name evidence="1" type="ORF">F444_04898</name>
</gene>
<dbReference type="AlphaFoldDB" id="A0A081ANY7"/>
<dbReference type="Proteomes" id="UP000028582">
    <property type="component" value="Unassembled WGS sequence"/>
</dbReference>
<reference evidence="1 2" key="1">
    <citation type="submission" date="2013-11" db="EMBL/GenBank/DDBJ databases">
        <title>The Genome Sequence of Phytophthora parasitica P1976.</title>
        <authorList>
            <consortium name="The Broad Institute Genomics Platform"/>
            <person name="Russ C."/>
            <person name="Tyler B."/>
            <person name="Panabieres F."/>
            <person name="Shan W."/>
            <person name="Tripathy S."/>
            <person name="Grunwald N."/>
            <person name="Machado M."/>
            <person name="Johnson C.S."/>
            <person name="Walker B."/>
            <person name="Young S."/>
            <person name="Zeng Q."/>
            <person name="Gargeya S."/>
            <person name="Fitzgerald M."/>
            <person name="Haas B."/>
            <person name="Abouelleil A."/>
            <person name="Allen A.W."/>
            <person name="Alvarado L."/>
            <person name="Arachchi H.M."/>
            <person name="Berlin A.M."/>
            <person name="Chapman S.B."/>
            <person name="Gainer-Dewar J."/>
            <person name="Goldberg J."/>
            <person name="Griggs A."/>
            <person name="Gujja S."/>
            <person name="Hansen M."/>
            <person name="Howarth C."/>
            <person name="Imamovic A."/>
            <person name="Ireland A."/>
            <person name="Larimer J."/>
            <person name="McCowan C."/>
            <person name="Murphy C."/>
            <person name="Pearson M."/>
            <person name="Poon T.W."/>
            <person name="Priest M."/>
            <person name="Roberts A."/>
            <person name="Saif S."/>
            <person name="Shea T."/>
            <person name="Sisk P."/>
            <person name="Sykes S."/>
            <person name="Wortman J."/>
            <person name="Nusbaum C."/>
            <person name="Birren B."/>
        </authorList>
    </citation>
    <scope>NUCLEOTIDE SEQUENCE [LARGE SCALE GENOMIC DNA]</scope>
    <source>
        <strain evidence="1 2">P1976</strain>
    </source>
</reference>
<comment type="caution">
    <text evidence="1">The sequence shown here is derived from an EMBL/GenBank/DDBJ whole genome shotgun (WGS) entry which is preliminary data.</text>
</comment>
<proteinExistence type="predicted"/>
<evidence type="ECO:0000313" key="2">
    <source>
        <dbReference type="Proteomes" id="UP000028582"/>
    </source>
</evidence>
<protein>
    <submittedName>
        <fullName evidence="1">Uncharacterized protein</fullName>
    </submittedName>
</protein>